<organism evidence="2 3">
    <name type="scientific">Platanthera guangdongensis</name>
    <dbReference type="NCBI Taxonomy" id="2320717"/>
    <lineage>
        <taxon>Eukaryota</taxon>
        <taxon>Viridiplantae</taxon>
        <taxon>Streptophyta</taxon>
        <taxon>Embryophyta</taxon>
        <taxon>Tracheophyta</taxon>
        <taxon>Spermatophyta</taxon>
        <taxon>Magnoliopsida</taxon>
        <taxon>Liliopsida</taxon>
        <taxon>Asparagales</taxon>
        <taxon>Orchidaceae</taxon>
        <taxon>Orchidoideae</taxon>
        <taxon>Orchideae</taxon>
        <taxon>Orchidinae</taxon>
        <taxon>Platanthera</taxon>
    </lineage>
</organism>
<dbReference type="EMBL" id="JBBWWR010000021">
    <property type="protein sequence ID" value="KAK8937708.1"/>
    <property type="molecule type" value="Genomic_DNA"/>
</dbReference>
<evidence type="ECO:0000313" key="3">
    <source>
        <dbReference type="Proteomes" id="UP001412067"/>
    </source>
</evidence>
<gene>
    <name evidence="2" type="ORF">KSP40_PGU006871</name>
</gene>
<feature type="compositionally biased region" description="Polar residues" evidence="1">
    <location>
        <begin position="80"/>
        <end position="97"/>
    </location>
</feature>
<accession>A0ABR2LCT1</accession>
<reference evidence="2 3" key="1">
    <citation type="journal article" date="2022" name="Nat. Plants">
        <title>Genomes of leafy and leafless Platanthera orchids illuminate the evolution of mycoheterotrophy.</title>
        <authorList>
            <person name="Li M.H."/>
            <person name="Liu K.W."/>
            <person name="Li Z."/>
            <person name="Lu H.C."/>
            <person name="Ye Q.L."/>
            <person name="Zhang D."/>
            <person name="Wang J.Y."/>
            <person name="Li Y.F."/>
            <person name="Zhong Z.M."/>
            <person name="Liu X."/>
            <person name="Yu X."/>
            <person name="Liu D.K."/>
            <person name="Tu X.D."/>
            <person name="Liu B."/>
            <person name="Hao Y."/>
            <person name="Liao X.Y."/>
            <person name="Jiang Y.T."/>
            <person name="Sun W.H."/>
            <person name="Chen J."/>
            <person name="Chen Y.Q."/>
            <person name="Ai Y."/>
            <person name="Zhai J.W."/>
            <person name="Wu S.S."/>
            <person name="Zhou Z."/>
            <person name="Hsiao Y.Y."/>
            <person name="Wu W.L."/>
            <person name="Chen Y.Y."/>
            <person name="Lin Y.F."/>
            <person name="Hsu J.L."/>
            <person name="Li C.Y."/>
            <person name="Wang Z.W."/>
            <person name="Zhao X."/>
            <person name="Zhong W.Y."/>
            <person name="Ma X.K."/>
            <person name="Ma L."/>
            <person name="Huang J."/>
            <person name="Chen G.Z."/>
            <person name="Huang M.Z."/>
            <person name="Huang L."/>
            <person name="Peng D.H."/>
            <person name="Luo Y.B."/>
            <person name="Zou S.Q."/>
            <person name="Chen S.P."/>
            <person name="Lan S."/>
            <person name="Tsai W.C."/>
            <person name="Van de Peer Y."/>
            <person name="Liu Z.J."/>
        </authorList>
    </citation>
    <scope>NUCLEOTIDE SEQUENCE [LARGE SCALE GENOMIC DNA]</scope>
    <source>
        <strain evidence="2">Lor288</strain>
    </source>
</reference>
<sequence>MSPAIAPLWDDDEWEVCNDDGFIYKRRRRLALPEGPSPADIEAELRRQKRARKWRCLRAIRDKYQREIDQWEGLSASLTRLASPPTSTSDAGPSSMDSAPPSHLSLPTVDDLLSTVRRSRALFPSRTPPQQPLPHVPNELYFKQLYTMSTIWPSHRMLSAIDIVTKVEAQEMVLRKLSDFCDCVDSFCEAQEERLTQSLIGLPIWGSPRALMRSLCS</sequence>
<protein>
    <submittedName>
        <fullName evidence="2">Uncharacterized protein</fullName>
    </submittedName>
</protein>
<feature type="region of interest" description="Disordered" evidence="1">
    <location>
        <begin position="80"/>
        <end position="104"/>
    </location>
</feature>
<evidence type="ECO:0000256" key="1">
    <source>
        <dbReference type="SAM" id="MobiDB-lite"/>
    </source>
</evidence>
<name>A0ABR2LCT1_9ASPA</name>
<evidence type="ECO:0000313" key="2">
    <source>
        <dbReference type="EMBL" id="KAK8937708.1"/>
    </source>
</evidence>
<proteinExistence type="predicted"/>
<dbReference type="PANTHER" id="PTHR35737">
    <property type="entry name" value="CRYPTIC LOCI REGULATOR"/>
    <property type="match status" value="1"/>
</dbReference>
<dbReference type="Proteomes" id="UP001412067">
    <property type="component" value="Unassembled WGS sequence"/>
</dbReference>
<dbReference type="PANTHER" id="PTHR35737:SF1">
    <property type="entry name" value="CRYPTIC LOCI REGULATOR"/>
    <property type="match status" value="1"/>
</dbReference>
<comment type="caution">
    <text evidence="2">The sequence shown here is derived from an EMBL/GenBank/DDBJ whole genome shotgun (WGS) entry which is preliminary data.</text>
</comment>
<keyword evidence="3" id="KW-1185">Reference proteome</keyword>